<protein>
    <recommendedName>
        <fullName evidence="10">Histidine--tRNA ligase</fullName>
        <ecNumber evidence="10">6.1.1.21</ecNumber>
    </recommendedName>
    <alternativeName>
        <fullName evidence="10">Histidyl-tRNA synthetase</fullName>
        <shortName evidence="10">HisRS</shortName>
    </alternativeName>
</protein>
<dbReference type="PIRSF" id="PIRSF001549">
    <property type="entry name" value="His-tRNA_synth"/>
    <property type="match status" value="1"/>
</dbReference>
<keyword evidence="3 10" id="KW-0963">Cytoplasm</keyword>
<dbReference type="GO" id="GO:0006427">
    <property type="term" value="P:histidyl-tRNA aminoacylation"/>
    <property type="evidence" value="ECO:0007669"/>
    <property type="project" value="UniProtKB-UniRule"/>
</dbReference>
<evidence type="ECO:0000256" key="1">
    <source>
        <dbReference type="ARBA" id="ARBA00008226"/>
    </source>
</evidence>
<accession>A0A8J7PM61</accession>
<dbReference type="SUPFAM" id="SSF52954">
    <property type="entry name" value="Class II aaRS ABD-related"/>
    <property type="match status" value="1"/>
</dbReference>
<feature type="binding site" evidence="11">
    <location>
        <position position="255"/>
    </location>
    <ligand>
        <name>L-histidine</name>
        <dbReference type="ChEBI" id="CHEBI:57595"/>
    </ligand>
</feature>
<dbReference type="GO" id="GO:0005737">
    <property type="term" value="C:cytoplasm"/>
    <property type="evidence" value="ECO:0007669"/>
    <property type="project" value="UniProtKB-SubCell"/>
</dbReference>
<dbReference type="EC" id="6.1.1.21" evidence="10"/>
<dbReference type="GO" id="GO:0004821">
    <property type="term" value="F:histidine-tRNA ligase activity"/>
    <property type="evidence" value="ECO:0007669"/>
    <property type="project" value="UniProtKB-UniRule"/>
</dbReference>
<feature type="binding site" evidence="11">
    <location>
        <begin position="259"/>
        <end position="260"/>
    </location>
    <ligand>
        <name>L-histidine</name>
        <dbReference type="ChEBI" id="CHEBI:57595"/>
    </ligand>
</feature>
<reference evidence="13" key="1">
    <citation type="submission" date="2021-02" db="EMBL/GenBank/DDBJ databases">
        <title>Thiocyanate and organic carbon inputs drive convergent selection for specific autotrophic Afipia and Thiobacillus strains within complex microbiomes.</title>
        <authorList>
            <person name="Huddy R.J."/>
            <person name="Sachdeva R."/>
            <person name="Kadzinga F."/>
            <person name="Kantor R.S."/>
            <person name="Harrison S.T.L."/>
            <person name="Banfield J.F."/>
        </authorList>
    </citation>
    <scope>NUCLEOTIDE SEQUENCE</scope>
    <source>
        <strain evidence="13">SCN18_10_11_15_R4_P_38_20</strain>
    </source>
</reference>
<dbReference type="PANTHER" id="PTHR43707:SF1">
    <property type="entry name" value="HISTIDINE--TRNA LIGASE, MITOCHONDRIAL-RELATED"/>
    <property type="match status" value="1"/>
</dbReference>
<dbReference type="InterPro" id="IPR041715">
    <property type="entry name" value="HisRS-like_core"/>
</dbReference>
<name>A0A8J7PM61_9PROT</name>
<feature type="binding site" evidence="11">
    <location>
        <position position="109"/>
    </location>
    <ligand>
        <name>L-histidine</name>
        <dbReference type="ChEBI" id="CHEBI:57595"/>
    </ligand>
</feature>
<feature type="domain" description="Aminoacyl-transfer RNA synthetases class-II family profile" evidence="12">
    <location>
        <begin position="1"/>
        <end position="321"/>
    </location>
</feature>
<proteinExistence type="inferred from homology"/>
<evidence type="ECO:0000256" key="11">
    <source>
        <dbReference type="PIRSR" id="PIRSR001549-1"/>
    </source>
</evidence>
<dbReference type="HAMAP" id="MF_00127">
    <property type="entry name" value="His_tRNA_synth"/>
    <property type="match status" value="1"/>
</dbReference>
<dbReference type="Proteomes" id="UP000664414">
    <property type="component" value="Unassembled WGS sequence"/>
</dbReference>
<feature type="binding site" evidence="11">
    <location>
        <begin position="79"/>
        <end position="81"/>
    </location>
    <ligand>
        <name>L-histidine</name>
        <dbReference type="ChEBI" id="CHEBI:57595"/>
    </ligand>
</feature>
<evidence type="ECO:0000256" key="3">
    <source>
        <dbReference type="ARBA" id="ARBA00022490"/>
    </source>
</evidence>
<keyword evidence="7 10" id="KW-0648">Protein biosynthesis</keyword>
<dbReference type="InterPro" id="IPR004516">
    <property type="entry name" value="HisRS/HisZ"/>
</dbReference>
<dbReference type="Gene3D" id="3.30.930.10">
    <property type="entry name" value="Bira Bifunctional Protein, Domain 2"/>
    <property type="match status" value="1"/>
</dbReference>
<evidence type="ECO:0000256" key="2">
    <source>
        <dbReference type="ARBA" id="ARBA00011738"/>
    </source>
</evidence>
<dbReference type="NCBIfam" id="TIGR00442">
    <property type="entry name" value="hisS"/>
    <property type="match status" value="1"/>
</dbReference>
<comment type="subunit">
    <text evidence="2 10">Homodimer.</text>
</comment>
<comment type="catalytic activity">
    <reaction evidence="9 10">
        <text>tRNA(His) + L-histidine + ATP = L-histidyl-tRNA(His) + AMP + diphosphate + H(+)</text>
        <dbReference type="Rhea" id="RHEA:17313"/>
        <dbReference type="Rhea" id="RHEA-COMP:9665"/>
        <dbReference type="Rhea" id="RHEA-COMP:9689"/>
        <dbReference type="ChEBI" id="CHEBI:15378"/>
        <dbReference type="ChEBI" id="CHEBI:30616"/>
        <dbReference type="ChEBI" id="CHEBI:33019"/>
        <dbReference type="ChEBI" id="CHEBI:57595"/>
        <dbReference type="ChEBI" id="CHEBI:78442"/>
        <dbReference type="ChEBI" id="CHEBI:78527"/>
        <dbReference type="ChEBI" id="CHEBI:456215"/>
        <dbReference type="EC" id="6.1.1.21"/>
    </reaction>
</comment>
<evidence type="ECO:0000256" key="7">
    <source>
        <dbReference type="ARBA" id="ARBA00022917"/>
    </source>
</evidence>
<comment type="subcellular location">
    <subcellularLocation>
        <location evidence="10">Cytoplasm</location>
    </subcellularLocation>
</comment>
<sequence>MFQPVRGTHDLLPNECRQYRFIVKEAMKVAGYYGFDEISTPIFEFSGVFHRLGETSDIVSKETYTFKDRGGEELTLRPEGTAGVVRAVISNGMAQHAPLKLSYAGPMFRYERPQRGRYRQFDQIGVELIGTAIPTADIEVIAMAYHILKTLGIEHKIKLEINTLGDPESRETYKKALLAYLMPLRAKLSPESQDRLERNPLRILDSKTEQDKEIIKEAPVYGDYLNEASKIFFKEVCRGLELLEIPYKINPRLVRGLDYYCHTTFEFITDALGAQSAVIAGGRYDNLVEMMGGPHLPGIGWGAGVDRISLLKPEFPKIVAPVAMIPLGEQAEEVCLKLAQELRYKGIFVDMGYHGNLSKRLKRADKVNATHAVIIGEDEIRTEEALVRDFKTGVQEKISFTKLIDKLIKE</sequence>
<dbReference type="AlphaFoldDB" id="A0A8J7PM61"/>
<evidence type="ECO:0000313" key="13">
    <source>
        <dbReference type="EMBL" id="MBN9413033.1"/>
    </source>
</evidence>
<dbReference type="InterPro" id="IPR004154">
    <property type="entry name" value="Anticodon-bd"/>
</dbReference>
<dbReference type="InterPro" id="IPR006195">
    <property type="entry name" value="aa-tRNA-synth_II"/>
</dbReference>
<evidence type="ECO:0000256" key="6">
    <source>
        <dbReference type="ARBA" id="ARBA00022840"/>
    </source>
</evidence>
<dbReference type="InterPro" id="IPR045864">
    <property type="entry name" value="aa-tRNA-synth_II/BPL/LPL"/>
</dbReference>
<organism evidence="13 14">
    <name type="scientific">Candidatus Paracaedimonas acanthamoebae</name>
    <dbReference type="NCBI Taxonomy" id="244581"/>
    <lineage>
        <taxon>Bacteria</taxon>
        <taxon>Pseudomonadati</taxon>
        <taxon>Pseudomonadota</taxon>
        <taxon>Alphaproteobacteria</taxon>
        <taxon>Holosporales</taxon>
        <taxon>Caedimonadaceae</taxon>
        <taxon>Candidatus Paracaedimonas</taxon>
    </lineage>
</organism>
<evidence type="ECO:0000313" key="14">
    <source>
        <dbReference type="Proteomes" id="UP000664414"/>
    </source>
</evidence>
<feature type="binding site" evidence="11">
    <location>
        <position position="127"/>
    </location>
    <ligand>
        <name>L-histidine</name>
        <dbReference type="ChEBI" id="CHEBI:57595"/>
    </ligand>
</feature>
<dbReference type="InterPro" id="IPR036621">
    <property type="entry name" value="Anticodon-bd_dom_sf"/>
</dbReference>
<dbReference type="InterPro" id="IPR015807">
    <property type="entry name" value="His-tRNA-ligase"/>
</dbReference>
<comment type="similarity">
    <text evidence="1 10">Belongs to the class-II aminoacyl-tRNA synthetase family.</text>
</comment>
<evidence type="ECO:0000259" key="12">
    <source>
        <dbReference type="PROSITE" id="PS50862"/>
    </source>
</evidence>
<dbReference type="Pfam" id="PF03129">
    <property type="entry name" value="HGTP_anticodon"/>
    <property type="match status" value="1"/>
</dbReference>
<dbReference type="EMBL" id="JAFKGL010000015">
    <property type="protein sequence ID" value="MBN9413033.1"/>
    <property type="molecule type" value="Genomic_DNA"/>
</dbReference>
<feature type="binding site" evidence="11">
    <location>
        <position position="123"/>
    </location>
    <ligand>
        <name>L-histidine</name>
        <dbReference type="ChEBI" id="CHEBI:57595"/>
    </ligand>
</feature>
<keyword evidence="6 10" id="KW-0067">ATP-binding</keyword>
<evidence type="ECO:0000256" key="8">
    <source>
        <dbReference type="ARBA" id="ARBA00023146"/>
    </source>
</evidence>
<dbReference type="SUPFAM" id="SSF55681">
    <property type="entry name" value="Class II aaRS and biotin synthetases"/>
    <property type="match status" value="1"/>
</dbReference>
<evidence type="ECO:0000256" key="10">
    <source>
        <dbReference type="HAMAP-Rule" id="MF_00127"/>
    </source>
</evidence>
<keyword evidence="5 10" id="KW-0547">Nucleotide-binding</keyword>
<dbReference type="Pfam" id="PF13393">
    <property type="entry name" value="tRNA-synt_His"/>
    <property type="match status" value="1"/>
</dbReference>
<dbReference type="Gene3D" id="3.40.50.800">
    <property type="entry name" value="Anticodon-binding domain"/>
    <property type="match status" value="1"/>
</dbReference>
<evidence type="ECO:0000256" key="9">
    <source>
        <dbReference type="ARBA" id="ARBA00047639"/>
    </source>
</evidence>
<keyword evidence="4 10" id="KW-0436">Ligase</keyword>
<dbReference type="CDD" id="cd00773">
    <property type="entry name" value="HisRS-like_core"/>
    <property type="match status" value="1"/>
</dbReference>
<keyword evidence="8 10" id="KW-0030">Aminoacyl-tRNA synthetase</keyword>
<gene>
    <name evidence="10" type="primary">hisS</name>
    <name evidence="13" type="ORF">J0H12_03820</name>
</gene>
<dbReference type="PROSITE" id="PS50862">
    <property type="entry name" value="AA_TRNA_LIGASE_II"/>
    <property type="match status" value="1"/>
</dbReference>
<evidence type="ECO:0000256" key="4">
    <source>
        <dbReference type="ARBA" id="ARBA00022598"/>
    </source>
</evidence>
<evidence type="ECO:0000256" key="5">
    <source>
        <dbReference type="ARBA" id="ARBA00022741"/>
    </source>
</evidence>
<dbReference type="PANTHER" id="PTHR43707">
    <property type="entry name" value="HISTIDYL-TRNA SYNTHETASE"/>
    <property type="match status" value="1"/>
</dbReference>
<dbReference type="GO" id="GO:0005524">
    <property type="term" value="F:ATP binding"/>
    <property type="evidence" value="ECO:0007669"/>
    <property type="project" value="UniProtKB-UniRule"/>
</dbReference>
<comment type="caution">
    <text evidence="13">The sequence shown here is derived from an EMBL/GenBank/DDBJ whole genome shotgun (WGS) entry which is preliminary data.</text>
</comment>